<dbReference type="SUPFAM" id="SSF54975">
    <property type="entry name" value="Acylphosphatase/BLUF domain-like"/>
    <property type="match status" value="1"/>
</dbReference>
<keyword evidence="4 14" id="KW-0436">Ligase</keyword>
<dbReference type="Gene3D" id="3.30.420.360">
    <property type="match status" value="1"/>
</dbReference>
<dbReference type="GO" id="GO:0003725">
    <property type="term" value="F:double-stranded RNA binding"/>
    <property type="evidence" value="ECO:0007669"/>
    <property type="project" value="InterPro"/>
</dbReference>
<feature type="domain" description="Acylphosphatase-like" evidence="12">
    <location>
        <begin position="11"/>
        <end position="98"/>
    </location>
</feature>
<evidence type="ECO:0000313" key="14">
    <source>
        <dbReference type="EMBL" id="HIW08287.1"/>
    </source>
</evidence>
<dbReference type="PANTHER" id="PTHR42959:SF1">
    <property type="entry name" value="CARBAMOYLTRANSFERASE HYPF"/>
    <property type="match status" value="1"/>
</dbReference>
<dbReference type="SUPFAM" id="SSF55821">
    <property type="entry name" value="YrdC/RibB"/>
    <property type="match status" value="1"/>
</dbReference>
<evidence type="ECO:0000256" key="1">
    <source>
        <dbReference type="ARBA" id="ARBA00004711"/>
    </source>
</evidence>
<dbReference type="Gene3D" id="3.30.420.40">
    <property type="match status" value="1"/>
</dbReference>
<sequence length="770" mass="81954">MPRWAEPGCRRVRVRVSGMVQGVGFRPFLHRLAARLGLGGWARNTPAGVELEAEGPPQALAAFVRALREEPPPLAAVEQVEVQPLPACRGETAFAILPSAAGDAATLAAPDLAPCPACLREMADPAGRRYRYPFTNCTDCGPRFSILKALPYDRANTSMAGFLMCPDCAAEYADLGSRRYHAQPNACPACGPRAFYLDAEGRRMPGDAVALAQQALAAGLTVAVKGTGGIHLACDAANETAVLRLRRRKRRPEKPLAVLCRDLAAARRFCLVSEEEAALLASPRRPIVLLEKRPDVPSSALSENRRLGLLLPYTPLHVLLADGSAGGPAALVMTSANLPGCPVMTDNAEALAGLRGIADGYLLHDRPIVNRCDDSLVSLWRGREYFFRRSRGYAPQPLRMPDAAADGVLAFGAEQKAGFAAGRSRHVFLSQHIGDLKNAETLDHYRAALQTQLRLFGLAPRVLACDLHPDYFSTREAQAMAAERGLPLVRVQHHWAHMAACMADNGLSGPAFGLVWDGTGLGADGAIWGGECLRGGCDGFVRTGSIRPIPLPGGDAAVKQIGRTGLALTWDADLSAGTLDALPLLRALPGRAALQTMLEKGIACPGASSIGRLFDGVYALLTGRVDAGYDGQAPALLEALARPEVPGRAYPVAFYQDSGLRRFDTRPLTAALCADIAAGVPPAAIARGFMDALARMALEQCRALDPDKLPVVLSGGVFLNQYLLREVVRLLEEDGFAVYPHRRVSASDEGLALGQLAIAAAAQPTAFIKE</sequence>
<dbReference type="AlphaFoldDB" id="A0A9D1Q7Y3"/>
<dbReference type="NCBIfam" id="TIGR00143">
    <property type="entry name" value="hypF"/>
    <property type="match status" value="1"/>
</dbReference>
<comment type="catalytic activity">
    <reaction evidence="9">
        <text>C-terminal L-cysteinyl-[HypE protein] + carbamoyl phosphate + ATP + H2O = C-terminal S-carboxamide-L-cysteinyl-[HypE protein] + AMP + phosphate + diphosphate + H(+)</text>
        <dbReference type="Rhea" id="RHEA:55636"/>
        <dbReference type="Rhea" id="RHEA-COMP:14247"/>
        <dbReference type="Rhea" id="RHEA-COMP:14392"/>
        <dbReference type="ChEBI" id="CHEBI:15377"/>
        <dbReference type="ChEBI" id="CHEBI:15378"/>
        <dbReference type="ChEBI" id="CHEBI:30616"/>
        <dbReference type="ChEBI" id="CHEBI:33019"/>
        <dbReference type="ChEBI" id="CHEBI:43474"/>
        <dbReference type="ChEBI" id="CHEBI:58228"/>
        <dbReference type="ChEBI" id="CHEBI:76913"/>
        <dbReference type="ChEBI" id="CHEBI:139126"/>
        <dbReference type="ChEBI" id="CHEBI:456215"/>
    </reaction>
</comment>
<dbReference type="InterPro" id="IPR041440">
    <property type="entry name" value="HypF_C"/>
</dbReference>
<organism evidence="14 15">
    <name type="scientific">Candidatus Faecalibacterium intestinigallinarum</name>
    <dbReference type="NCBI Taxonomy" id="2838581"/>
    <lineage>
        <taxon>Bacteria</taxon>
        <taxon>Bacillati</taxon>
        <taxon>Bacillota</taxon>
        <taxon>Clostridia</taxon>
        <taxon>Eubacteriales</taxon>
        <taxon>Oscillospiraceae</taxon>
        <taxon>Faecalibacterium</taxon>
    </lineage>
</organism>
<dbReference type="EMBL" id="DXHQ01000032">
    <property type="protein sequence ID" value="HIW08287.1"/>
    <property type="molecule type" value="Genomic_DNA"/>
</dbReference>
<reference evidence="14" key="2">
    <citation type="submission" date="2021-04" db="EMBL/GenBank/DDBJ databases">
        <authorList>
            <person name="Gilroy R."/>
        </authorList>
    </citation>
    <scope>NUCLEOTIDE SEQUENCE</scope>
    <source>
        <strain evidence="14">ChiHcolR34-3080</strain>
    </source>
</reference>
<dbReference type="GO" id="GO:0003998">
    <property type="term" value="F:acylphosphatase activity"/>
    <property type="evidence" value="ECO:0007669"/>
    <property type="project" value="UniProtKB-EC"/>
</dbReference>
<dbReference type="InterPro" id="IPR043129">
    <property type="entry name" value="ATPase_NBD"/>
</dbReference>
<dbReference type="GO" id="GO:0051604">
    <property type="term" value="P:protein maturation"/>
    <property type="evidence" value="ECO:0007669"/>
    <property type="project" value="TreeGrafter"/>
</dbReference>
<keyword evidence="11" id="KW-0378">Hydrolase</keyword>
<dbReference type="PROSITE" id="PS51160">
    <property type="entry name" value="ACYLPHOSPHATASE_3"/>
    <property type="match status" value="1"/>
</dbReference>
<dbReference type="InterPro" id="IPR017968">
    <property type="entry name" value="Acylphosphatase_CS"/>
</dbReference>
<dbReference type="PROSITE" id="PS51163">
    <property type="entry name" value="YRDC"/>
    <property type="match status" value="1"/>
</dbReference>
<keyword evidence="6" id="KW-0863">Zinc-finger</keyword>
<dbReference type="GO" id="GO:0016743">
    <property type="term" value="F:carboxyl- or carbamoyltransferase activity"/>
    <property type="evidence" value="ECO:0007669"/>
    <property type="project" value="UniProtKB-UniRule"/>
</dbReference>
<dbReference type="GO" id="GO:0016874">
    <property type="term" value="F:ligase activity"/>
    <property type="evidence" value="ECO:0007669"/>
    <property type="project" value="UniProtKB-UniRule"/>
</dbReference>
<dbReference type="PIRSF" id="PIRSF006256">
    <property type="entry name" value="CMPcnvr_hdrg_mat"/>
    <property type="match status" value="1"/>
</dbReference>
<comment type="caution">
    <text evidence="14">The sequence shown here is derived from an EMBL/GenBank/DDBJ whole genome shotgun (WGS) entry which is preliminary data.</text>
</comment>
<dbReference type="SUPFAM" id="SSF53067">
    <property type="entry name" value="Actin-like ATPase domain"/>
    <property type="match status" value="1"/>
</dbReference>
<evidence type="ECO:0000256" key="11">
    <source>
        <dbReference type="PROSITE-ProRule" id="PRU00520"/>
    </source>
</evidence>
<dbReference type="InterPro" id="IPR006070">
    <property type="entry name" value="Sua5-like_dom"/>
</dbReference>
<dbReference type="Pfam" id="PF01300">
    <property type="entry name" value="Sua5_yciO_yrdC"/>
    <property type="match status" value="1"/>
</dbReference>
<dbReference type="Gene3D" id="3.30.110.120">
    <property type="match status" value="1"/>
</dbReference>
<evidence type="ECO:0000259" key="13">
    <source>
        <dbReference type="PROSITE" id="PS51163"/>
    </source>
</evidence>
<dbReference type="InterPro" id="IPR011125">
    <property type="entry name" value="Znf_HypF"/>
</dbReference>
<dbReference type="EC" id="6.2.-.-" evidence="10"/>
<dbReference type="Pfam" id="PF17788">
    <property type="entry name" value="HypF_C"/>
    <property type="match status" value="1"/>
</dbReference>
<dbReference type="InterPro" id="IPR036046">
    <property type="entry name" value="Acylphosphatase-like_dom_sf"/>
</dbReference>
<reference evidence="14" key="1">
    <citation type="journal article" date="2021" name="PeerJ">
        <title>Extensive microbial diversity within the chicken gut microbiome revealed by metagenomics and culture.</title>
        <authorList>
            <person name="Gilroy R."/>
            <person name="Ravi A."/>
            <person name="Getino M."/>
            <person name="Pursley I."/>
            <person name="Horton D.L."/>
            <person name="Alikhan N.F."/>
            <person name="Baker D."/>
            <person name="Gharbi K."/>
            <person name="Hall N."/>
            <person name="Watson M."/>
            <person name="Adriaenssens E.M."/>
            <person name="Foster-Nyarko E."/>
            <person name="Jarju S."/>
            <person name="Secka A."/>
            <person name="Antonio M."/>
            <person name="Oren A."/>
            <person name="Chaudhuri R.R."/>
            <person name="La Ragione R."/>
            <person name="Hildebrand F."/>
            <person name="Pallen M.J."/>
        </authorList>
    </citation>
    <scope>NUCLEOTIDE SEQUENCE</scope>
    <source>
        <strain evidence="14">ChiHcolR34-3080</strain>
    </source>
</reference>
<evidence type="ECO:0000313" key="15">
    <source>
        <dbReference type="Proteomes" id="UP000823933"/>
    </source>
</evidence>
<evidence type="ECO:0000256" key="10">
    <source>
        <dbReference type="PIRNR" id="PIRNR006256"/>
    </source>
</evidence>
<name>A0A9D1Q7Y3_9FIRM</name>
<evidence type="ECO:0000256" key="8">
    <source>
        <dbReference type="ARBA" id="ARBA00047645"/>
    </source>
</evidence>
<dbReference type="InterPro" id="IPR051060">
    <property type="entry name" value="Carbamoyltrans_HypF-like"/>
</dbReference>
<protein>
    <recommendedName>
        <fullName evidence="10">Carbamoyltransferase</fullName>
        <ecNumber evidence="10">6.2.-.-</ecNumber>
    </recommendedName>
</protein>
<comment type="pathway">
    <text evidence="1">Protein modification; [NiFe] hydrogenase maturation.</text>
</comment>
<dbReference type="Proteomes" id="UP000823933">
    <property type="component" value="Unassembled WGS sequence"/>
</dbReference>
<evidence type="ECO:0000256" key="3">
    <source>
        <dbReference type="ARBA" id="ARBA00008097"/>
    </source>
</evidence>
<evidence type="ECO:0000259" key="12">
    <source>
        <dbReference type="PROSITE" id="PS51160"/>
    </source>
</evidence>
<dbReference type="InterPro" id="IPR017945">
    <property type="entry name" value="DHBP_synth_RibB-like_a/b_dom"/>
</dbReference>
<comment type="catalytic activity">
    <reaction evidence="8 11">
        <text>an acyl phosphate + H2O = a carboxylate + phosphate + H(+)</text>
        <dbReference type="Rhea" id="RHEA:14965"/>
        <dbReference type="ChEBI" id="CHEBI:15377"/>
        <dbReference type="ChEBI" id="CHEBI:15378"/>
        <dbReference type="ChEBI" id="CHEBI:29067"/>
        <dbReference type="ChEBI" id="CHEBI:43474"/>
        <dbReference type="ChEBI" id="CHEBI:59918"/>
        <dbReference type="EC" id="3.6.1.7"/>
    </reaction>
</comment>
<dbReference type="Gene3D" id="3.90.870.50">
    <property type="match status" value="1"/>
</dbReference>
<keyword evidence="5" id="KW-0479">Metal-binding</keyword>
<proteinExistence type="inferred from homology"/>
<evidence type="ECO:0000256" key="4">
    <source>
        <dbReference type="ARBA" id="ARBA00022598"/>
    </source>
</evidence>
<feature type="active site" evidence="11">
    <location>
        <position position="26"/>
    </location>
</feature>
<dbReference type="GO" id="GO:0008270">
    <property type="term" value="F:zinc ion binding"/>
    <property type="evidence" value="ECO:0007669"/>
    <property type="project" value="UniProtKB-KW"/>
</dbReference>
<dbReference type="Pfam" id="PF22521">
    <property type="entry name" value="HypF_C_2"/>
    <property type="match status" value="1"/>
</dbReference>
<evidence type="ECO:0000256" key="6">
    <source>
        <dbReference type="ARBA" id="ARBA00022771"/>
    </source>
</evidence>
<feature type="domain" description="YrdC-like" evidence="13">
    <location>
        <begin position="206"/>
        <end position="392"/>
    </location>
</feature>
<comment type="similarity">
    <text evidence="2">Belongs to the acylphosphatase family.</text>
</comment>
<dbReference type="PANTHER" id="PTHR42959">
    <property type="entry name" value="CARBAMOYLTRANSFERASE"/>
    <property type="match status" value="1"/>
</dbReference>
<dbReference type="InterPro" id="IPR055128">
    <property type="entry name" value="HypF_C_2"/>
</dbReference>
<comment type="similarity">
    <text evidence="3 10">Belongs to the carbamoyltransferase HypF family.</text>
</comment>
<evidence type="ECO:0000256" key="2">
    <source>
        <dbReference type="ARBA" id="ARBA00005614"/>
    </source>
</evidence>
<gene>
    <name evidence="14" type="primary">hypF</name>
    <name evidence="14" type="ORF">H9890_02665</name>
</gene>
<feature type="active site" evidence="11">
    <location>
        <position position="44"/>
    </location>
</feature>
<dbReference type="Pfam" id="PF07503">
    <property type="entry name" value="zf-HYPF"/>
    <property type="match status" value="2"/>
</dbReference>
<accession>A0A9D1Q7Y3</accession>
<dbReference type="PROSITE" id="PS00150">
    <property type="entry name" value="ACYLPHOSPHATASE_1"/>
    <property type="match status" value="1"/>
</dbReference>
<dbReference type="InterPro" id="IPR001792">
    <property type="entry name" value="Acylphosphatase-like_dom"/>
</dbReference>
<evidence type="ECO:0000256" key="9">
    <source>
        <dbReference type="ARBA" id="ARBA00048220"/>
    </source>
</evidence>
<dbReference type="Pfam" id="PF00708">
    <property type="entry name" value="Acylphosphatase"/>
    <property type="match status" value="1"/>
</dbReference>
<evidence type="ECO:0000256" key="7">
    <source>
        <dbReference type="ARBA" id="ARBA00022833"/>
    </source>
</evidence>
<dbReference type="InterPro" id="IPR004421">
    <property type="entry name" value="Carbamoyltransferase_HypF"/>
</dbReference>
<evidence type="ECO:0000256" key="5">
    <source>
        <dbReference type="ARBA" id="ARBA00022723"/>
    </source>
</evidence>
<keyword evidence="7" id="KW-0862">Zinc</keyword>